<evidence type="ECO:0000256" key="7">
    <source>
        <dbReference type="SAM" id="MobiDB-lite"/>
    </source>
</evidence>
<name>G3H0G8_CRIGR</name>
<dbReference type="EMBL" id="JH000091">
    <property type="protein sequence ID" value="EGV92889.1"/>
    <property type="molecule type" value="Genomic_DNA"/>
</dbReference>
<keyword evidence="5" id="KW-0597">Phosphoprotein</keyword>
<dbReference type="STRING" id="10029.G3H0G8"/>
<proteinExistence type="inferred from homology"/>
<comment type="similarity">
    <text evidence="3">Belongs to the JUPITER family.</text>
</comment>
<evidence type="ECO:0000256" key="3">
    <source>
        <dbReference type="ARBA" id="ARBA00008329"/>
    </source>
</evidence>
<dbReference type="Proteomes" id="UP000001075">
    <property type="component" value="Unassembled WGS sequence"/>
</dbReference>
<dbReference type="InterPro" id="IPR033335">
    <property type="entry name" value="JUPITER"/>
</dbReference>
<sequence length="182" mass="19281">MIAKLSAPLGPSCLSVLGAPAYPAPWHHDHYHRLQAGEHHQQEQLPGFAASGHGSSFSLGFNEPTEQPVWKNKMVSNVSGTLLESPSSWAKSAGAKSNGDSEDLELSGAPRCNSCETSSGDFLDPTGESERHENVDTNFQVNLGQMEEKKPVPAALVSSPMALAPAASRRNPPDGKADLVLS</sequence>
<evidence type="ECO:0000256" key="2">
    <source>
        <dbReference type="ARBA" id="ARBA00004496"/>
    </source>
</evidence>
<dbReference type="GO" id="GO:0005634">
    <property type="term" value="C:nucleus"/>
    <property type="evidence" value="ECO:0007669"/>
    <property type="project" value="UniProtKB-SubCell"/>
</dbReference>
<reference evidence="9" key="1">
    <citation type="journal article" date="2011" name="Nat. Biotechnol.">
        <title>The genomic sequence of the Chinese hamster ovary (CHO)-K1 cell line.</title>
        <authorList>
            <person name="Xu X."/>
            <person name="Nagarajan H."/>
            <person name="Lewis N.E."/>
            <person name="Pan S."/>
            <person name="Cai Z."/>
            <person name="Liu X."/>
            <person name="Chen W."/>
            <person name="Xie M."/>
            <person name="Wang W."/>
            <person name="Hammond S."/>
            <person name="Andersen M.R."/>
            <person name="Neff N."/>
            <person name="Passarelli B."/>
            <person name="Koh W."/>
            <person name="Fan H.C."/>
            <person name="Wang J."/>
            <person name="Gui Y."/>
            <person name="Lee K.H."/>
            <person name="Betenbaugh M.J."/>
            <person name="Quake S.R."/>
            <person name="Famili I."/>
            <person name="Palsson B.O."/>
            <person name="Wang J."/>
        </authorList>
    </citation>
    <scope>NUCLEOTIDE SEQUENCE [LARGE SCALE GENOMIC DNA]</scope>
    <source>
        <strain evidence="9">CHO K1 cell line</strain>
    </source>
</reference>
<evidence type="ECO:0000256" key="4">
    <source>
        <dbReference type="ARBA" id="ARBA00022490"/>
    </source>
</evidence>
<evidence type="ECO:0000256" key="1">
    <source>
        <dbReference type="ARBA" id="ARBA00004123"/>
    </source>
</evidence>
<keyword evidence="6" id="KW-0539">Nucleus</keyword>
<dbReference type="AlphaFoldDB" id="G3H0G8"/>
<evidence type="ECO:0000313" key="8">
    <source>
        <dbReference type="EMBL" id="EGV92889.1"/>
    </source>
</evidence>
<feature type="region of interest" description="Disordered" evidence="7">
    <location>
        <begin position="162"/>
        <end position="182"/>
    </location>
</feature>
<feature type="region of interest" description="Disordered" evidence="7">
    <location>
        <begin position="85"/>
        <end position="135"/>
    </location>
</feature>
<evidence type="ECO:0000256" key="6">
    <source>
        <dbReference type="ARBA" id="ARBA00023242"/>
    </source>
</evidence>
<evidence type="ECO:0000313" key="9">
    <source>
        <dbReference type="Proteomes" id="UP000001075"/>
    </source>
</evidence>
<dbReference type="FunCoup" id="G3H0G8">
    <property type="interactions" value="1613"/>
</dbReference>
<protein>
    <submittedName>
        <fullName evidence="8">Hematological and neurological expressed 1 protein</fullName>
    </submittedName>
</protein>
<feature type="compositionally biased region" description="Basic and acidic residues" evidence="7">
    <location>
        <begin position="171"/>
        <end position="182"/>
    </location>
</feature>
<dbReference type="InParanoid" id="G3H0G8"/>
<organism evidence="8 9">
    <name type="scientific">Cricetulus griseus</name>
    <name type="common">Chinese hamster</name>
    <name type="synonym">Cricetulus barabensis griseus</name>
    <dbReference type="NCBI Taxonomy" id="10029"/>
    <lineage>
        <taxon>Eukaryota</taxon>
        <taxon>Metazoa</taxon>
        <taxon>Chordata</taxon>
        <taxon>Craniata</taxon>
        <taxon>Vertebrata</taxon>
        <taxon>Euteleostomi</taxon>
        <taxon>Mammalia</taxon>
        <taxon>Eutheria</taxon>
        <taxon>Euarchontoglires</taxon>
        <taxon>Glires</taxon>
        <taxon>Rodentia</taxon>
        <taxon>Myomorpha</taxon>
        <taxon>Muroidea</taxon>
        <taxon>Cricetidae</taxon>
        <taxon>Cricetinae</taxon>
        <taxon>Cricetulus</taxon>
    </lineage>
</organism>
<dbReference type="GO" id="GO:0005737">
    <property type="term" value="C:cytoplasm"/>
    <property type="evidence" value="ECO:0007669"/>
    <property type="project" value="UniProtKB-SubCell"/>
</dbReference>
<gene>
    <name evidence="8" type="ORF">I79_003624</name>
</gene>
<comment type="subcellular location">
    <subcellularLocation>
        <location evidence="2">Cytoplasm</location>
    </subcellularLocation>
    <subcellularLocation>
        <location evidence="1">Nucleus</location>
    </subcellularLocation>
</comment>
<evidence type="ECO:0000256" key="5">
    <source>
        <dbReference type="ARBA" id="ARBA00022553"/>
    </source>
</evidence>
<keyword evidence="4" id="KW-0963">Cytoplasm</keyword>
<dbReference type="PANTHER" id="PTHR34930">
    <property type="entry name" value="GEO05313P1"/>
    <property type="match status" value="1"/>
</dbReference>
<accession>G3H0G8</accession>
<dbReference type="PANTHER" id="PTHR34930:SF4">
    <property type="entry name" value="JUPITER MICROTUBULE ASSOCIATED HOMOLOG 1"/>
    <property type="match status" value="1"/>
</dbReference>